<keyword evidence="2" id="KW-1185">Reference proteome</keyword>
<dbReference type="Pfam" id="PF10604">
    <property type="entry name" value="Polyketide_cyc2"/>
    <property type="match status" value="1"/>
</dbReference>
<dbReference type="InterPro" id="IPR019587">
    <property type="entry name" value="Polyketide_cyclase/dehydratase"/>
</dbReference>
<dbReference type="EMBL" id="JAVREQ010000023">
    <property type="protein sequence ID" value="MDT0381562.1"/>
    <property type="molecule type" value="Genomic_DNA"/>
</dbReference>
<dbReference type="Proteomes" id="UP001183414">
    <property type="component" value="Unassembled WGS sequence"/>
</dbReference>
<evidence type="ECO:0000313" key="1">
    <source>
        <dbReference type="EMBL" id="MDT0381562.1"/>
    </source>
</evidence>
<comment type="caution">
    <text evidence="1">The sequence shown here is derived from an EMBL/GenBank/DDBJ whole genome shotgun (WGS) entry which is preliminary data.</text>
</comment>
<organism evidence="1 2">
    <name type="scientific">Streptomyces hazeniae</name>
    <dbReference type="NCBI Taxonomy" id="3075538"/>
    <lineage>
        <taxon>Bacteria</taxon>
        <taxon>Bacillati</taxon>
        <taxon>Actinomycetota</taxon>
        <taxon>Actinomycetes</taxon>
        <taxon>Kitasatosporales</taxon>
        <taxon>Streptomycetaceae</taxon>
        <taxon>Streptomyces</taxon>
    </lineage>
</organism>
<protein>
    <submittedName>
        <fullName evidence="1">SRPBCC family protein</fullName>
    </submittedName>
</protein>
<accession>A0ABU2NYF8</accession>
<dbReference type="SUPFAM" id="SSF55961">
    <property type="entry name" value="Bet v1-like"/>
    <property type="match status" value="1"/>
</dbReference>
<dbReference type="RefSeq" id="WP_311675256.1">
    <property type="nucleotide sequence ID" value="NZ_JAVREQ010000023.1"/>
</dbReference>
<evidence type="ECO:0000313" key="2">
    <source>
        <dbReference type="Proteomes" id="UP001183414"/>
    </source>
</evidence>
<dbReference type="Gene3D" id="3.30.530.20">
    <property type="match status" value="1"/>
</dbReference>
<name>A0ABU2NYF8_9ACTN</name>
<gene>
    <name evidence="1" type="ORF">RM572_22645</name>
</gene>
<proteinExistence type="predicted"/>
<sequence length="162" mass="18523">MPTFSVTQSLSTNPPEVFAFLADARNMARWNSGVAEVDDDEVSPARKGARYRYRFPGRHRFHQLECSAYRAPSLIGFRGQRMWTPLGIQSVGYTFRVRPGEEDSRDGSTLEMKVDVHLYGGMLLLVPIVALGWRRDLPEDMERLRGMLEPAVAERDHEPLTW</sequence>
<reference evidence="2" key="1">
    <citation type="submission" date="2023-07" db="EMBL/GenBank/DDBJ databases">
        <title>30 novel species of actinomycetes from the DSMZ collection.</title>
        <authorList>
            <person name="Nouioui I."/>
        </authorList>
    </citation>
    <scope>NUCLEOTIDE SEQUENCE [LARGE SCALE GENOMIC DNA]</scope>
    <source>
        <strain evidence="2">DSM 42041</strain>
    </source>
</reference>
<dbReference type="InterPro" id="IPR023393">
    <property type="entry name" value="START-like_dom_sf"/>
</dbReference>